<dbReference type="SUPFAM" id="SSF52021">
    <property type="entry name" value="Carbamoyl phosphate synthetase, small subunit N-terminal domain"/>
    <property type="match status" value="1"/>
</dbReference>
<sequence>MPSKRTQLASLILDDGTVYKGKLFGAAECVAGEVVFPDRHGWISRVSDRSIVQMSNSTLTYPLIGNYGVPDGKKDSLWINCGA</sequence>
<gene>
    <name evidence="2" type="ORF">OS493_009286</name>
</gene>
<comment type="caution">
    <text evidence="2">The sequence shown here is derived from an EMBL/GenBank/DDBJ whole genome shotgun (WGS) entry which is preliminary data.</text>
</comment>
<organism evidence="2 3">
    <name type="scientific">Desmophyllum pertusum</name>
    <dbReference type="NCBI Taxonomy" id="174260"/>
    <lineage>
        <taxon>Eukaryota</taxon>
        <taxon>Metazoa</taxon>
        <taxon>Cnidaria</taxon>
        <taxon>Anthozoa</taxon>
        <taxon>Hexacorallia</taxon>
        <taxon>Scleractinia</taxon>
        <taxon>Caryophylliina</taxon>
        <taxon>Caryophylliidae</taxon>
        <taxon>Desmophyllum</taxon>
    </lineage>
</organism>
<dbReference type="Proteomes" id="UP001163046">
    <property type="component" value="Unassembled WGS sequence"/>
</dbReference>
<dbReference type="InterPro" id="IPR036480">
    <property type="entry name" value="CarbP_synth_ssu_N_sf"/>
</dbReference>
<feature type="domain" description="Carbamoyl-phosphate synthase small subunit N-terminal" evidence="1">
    <location>
        <begin position="11"/>
        <end position="76"/>
    </location>
</feature>
<dbReference type="Gene3D" id="3.50.30.20">
    <property type="entry name" value="Carbamoyl-phosphate synthase small subunit, N-terminal domain"/>
    <property type="match status" value="1"/>
</dbReference>
<protein>
    <recommendedName>
        <fullName evidence="1">Carbamoyl-phosphate synthase small subunit N-terminal domain-containing protein</fullName>
    </recommendedName>
</protein>
<dbReference type="EMBL" id="MU826829">
    <property type="protein sequence ID" value="KAJ7373958.1"/>
    <property type="molecule type" value="Genomic_DNA"/>
</dbReference>
<proteinExistence type="predicted"/>
<dbReference type="OrthoDB" id="5973934at2759"/>
<keyword evidence="3" id="KW-1185">Reference proteome</keyword>
<name>A0A9W9Z552_9CNID</name>
<dbReference type="AlphaFoldDB" id="A0A9W9Z552"/>
<evidence type="ECO:0000259" key="1">
    <source>
        <dbReference type="Pfam" id="PF00988"/>
    </source>
</evidence>
<reference evidence="2" key="1">
    <citation type="submission" date="2023-01" db="EMBL/GenBank/DDBJ databases">
        <title>Genome assembly of the deep-sea coral Lophelia pertusa.</title>
        <authorList>
            <person name="Herrera S."/>
            <person name="Cordes E."/>
        </authorList>
    </citation>
    <scope>NUCLEOTIDE SEQUENCE</scope>
    <source>
        <strain evidence="2">USNM1676648</strain>
        <tissue evidence="2">Polyp</tissue>
    </source>
</reference>
<dbReference type="InterPro" id="IPR002474">
    <property type="entry name" value="CarbamoylP_synth_ssu_N"/>
</dbReference>
<evidence type="ECO:0000313" key="2">
    <source>
        <dbReference type="EMBL" id="KAJ7373958.1"/>
    </source>
</evidence>
<dbReference type="Pfam" id="PF00988">
    <property type="entry name" value="CPSase_sm_chain"/>
    <property type="match status" value="1"/>
</dbReference>
<evidence type="ECO:0000313" key="3">
    <source>
        <dbReference type="Proteomes" id="UP001163046"/>
    </source>
</evidence>
<accession>A0A9W9Z552</accession>